<dbReference type="EMBL" id="JACVVK020000302">
    <property type="protein sequence ID" value="KAK7479494.1"/>
    <property type="molecule type" value="Genomic_DNA"/>
</dbReference>
<evidence type="ECO:0000313" key="1">
    <source>
        <dbReference type="EMBL" id="KAK7479494.1"/>
    </source>
</evidence>
<dbReference type="Proteomes" id="UP001519460">
    <property type="component" value="Unassembled WGS sequence"/>
</dbReference>
<dbReference type="AlphaFoldDB" id="A0ABD0JWP4"/>
<comment type="caution">
    <text evidence="1">The sequence shown here is derived from an EMBL/GenBank/DDBJ whole genome shotgun (WGS) entry which is preliminary data.</text>
</comment>
<protein>
    <submittedName>
        <fullName evidence="1">Uncharacterized protein</fullName>
    </submittedName>
</protein>
<proteinExistence type="predicted"/>
<name>A0ABD0JWP4_9CAEN</name>
<keyword evidence="2" id="KW-1185">Reference proteome</keyword>
<reference evidence="1 2" key="1">
    <citation type="journal article" date="2023" name="Sci. Data">
        <title>Genome assembly of the Korean intertidal mud-creeper Batillaria attramentaria.</title>
        <authorList>
            <person name="Patra A.K."/>
            <person name="Ho P.T."/>
            <person name="Jun S."/>
            <person name="Lee S.J."/>
            <person name="Kim Y."/>
            <person name="Won Y.J."/>
        </authorList>
    </citation>
    <scope>NUCLEOTIDE SEQUENCE [LARGE SCALE GENOMIC DNA]</scope>
    <source>
        <strain evidence="1">Wonlab-2016</strain>
    </source>
</reference>
<sequence length="147" mass="16019">MTARYSNRRLVSTTFYLGARYFHFWRHGQPALLWTAPALCGPPSHVTVTSLVWVAAPAETDDDPAQCDVNRPGCHRVLQADLPICDHDAGSQNAREVVSNSLEYRSLGSGAESEIKIEREVQLGSADGSGVDCAVPTAGRRLTMRHA</sequence>
<evidence type="ECO:0000313" key="2">
    <source>
        <dbReference type="Proteomes" id="UP001519460"/>
    </source>
</evidence>
<gene>
    <name evidence="1" type="ORF">BaRGS_00029310</name>
</gene>
<accession>A0ABD0JWP4</accession>
<organism evidence="1 2">
    <name type="scientific">Batillaria attramentaria</name>
    <dbReference type="NCBI Taxonomy" id="370345"/>
    <lineage>
        <taxon>Eukaryota</taxon>
        <taxon>Metazoa</taxon>
        <taxon>Spiralia</taxon>
        <taxon>Lophotrochozoa</taxon>
        <taxon>Mollusca</taxon>
        <taxon>Gastropoda</taxon>
        <taxon>Caenogastropoda</taxon>
        <taxon>Sorbeoconcha</taxon>
        <taxon>Cerithioidea</taxon>
        <taxon>Batillariidae</taxon>
        <taxon>Batillaria</taxon>
    </lineage>
</organism>